<dbReference type="InterPro" id="IPR036942">
    <property type="entry name" value="Beta-barrel_TonB_sf"/>
</dbReference>
<keyword evidence="8" id="KW-0675">Receptor</keyword>
<evidence type="ECO:0000256" key="7">
    <source>
        <dbReference type="ARBA" id="ARBA00023237"/>
    </source>
</evidence>
<dbReference type="GO" id="GO:0009279">
    <property type="term" value="C:cell outer membrane"/>
    <property type="evidence" value="ECO:0007669"/>
    <property type="project" value="UniProtKB-SubCell"/>
</dbReference>
<proteinExistence type="predicted"/>
<organism evidence="8 9">
    <name type="scientific">Mangrovimonas spongiae</name>
    <dbReference type="NCBI Taxonomy" id="2494697"/>
    <lineage>
        <taxon>Bacteria</taxon>
        <taxon>Pseudomonadati</taxon>
        <taxon>Bacteroidota</taxon>
        <taxon>Flavobacteriia</taxon>
        <taxon>Flavobacteriales</taxon>
        <taxon>Flavobacteriaceae</taxon>
        <taxon>Mangrovimonas</taxon>
    </lineage>
</organism>
<evidence type="ECO:0000313" key="8">
    <source>
        <dbReference type="EMBL" id="RSK39177.1"/>
    </source>
</evidence>
<evidence type="ECO:0000256" key="3">
    <source>
        <dbReference type="ARBA" id="ARBA00022452"/>
    </source>
</evidence>
<accession>A0A3R9MRU9</accession>
<dbReference type="Gene3D" id="2.40.170.20">
    <property type="entry name" value="TonB-dependent receptor, beta-barrel domain"/>
    <property type="match status" value="1"/>
</dbReference>
<reference evidence="8 9" key="1">
    <citation type="submission" date="2018-12" db="EMBL/GenBank/DDBJ databases">
        <title>Mangrovimonas spongiae sp. nov., a novel member of the genus Mangrovimonas isolated from marine sponge.</title>
        <authorList>
            <person name="Zhuang L."/>
            <person name="Luo L."/>
        </authorList>
    </citation>
    <scope>NUCLEOTIDE SEQUENCE [LARGE SCALE GENOMIC DNA]</scope>
    <source>
        <strain evidence="8 9">HN-E26</strain>
    </source>
</reference>
<protein>
    <submittedName>
        <fullName evidence="8">TonB-dependent receptor</fullName>
    </submittedName>
</protein>
<dbReference type="GO" id="GO:0015344">
    <property type="term" value="F:siderophore uptake transmembrane transporter activity"/>
    <property type="evidence" value="ECO:0007669"/>
    <property type="project" value="TreeGrafter"/>
</dbReference>
<evidence type="ECO:0000256" key="6">
    <source>
        <dbReference type="ARBA" id="ARBA00023136"/>
    </source>
</evidence>
<keyword evidence="3" id="KW-1134">Transmembrane beta strand</keyword>
<keyword evidence="6" id="KW-0472">Membrane</keyword>
<dbReference type="InterPro" id="IPR039426">
    <property type="entry name" value="TonB-dep_rcpt-like"/>
</dbReference>
<evidence type="ECO:0000256" key="5">
    <source>
        <dbReference type="ARBA" id="ARBA00022729"/>
    </source>
</evidence>
<dbReference type="AlphaFoldDB" id="A0A3R9MRU9"/>
<gene>
    <name evidence="8" type="ORF">EJA19_09550</name>
</gene>
<dbReference type="SUPFAM" id="SSF56935">
    <property type="entry name" value="Porins"/>
    <property type="match status" value="1"/>
</dbReference>
<evidence type="ECO:0000256" key="1">
    <source>
        <dbReference type="ARBA" id="ARBA00004571"/>
    </source>
</evidence>
<name>A0A3R9MRU9_9FLAO</name>
<dbReference type="Proteomes" id="UP000270620">
    <property type="component" value="Unassembled WGS sequence"/>
</dbReference>
<dbReference type="PANTHER" id="PTHR30069:SF29">
    <property type="entry name" value="HEMOGLOBIN AND HEMOGLOBIN-HAPTOGLOBIN-BINDING PROTEIN 1-RELATED"/>
    <property type="match status" value="1"/>
</dbReference>
<sequence length="578" mass="65331">MRKHMKYLSVVLFTLTGMLSWSQERDNDTIGTNVINVVKPYTPSISDAFKVKETPSLDDEVTATKKEVKYNIFSFPVASTFTPAKGKAATVEKEKPAKLYDNYATLGFGSYTTILGEVYLNHAISRTDNVGGYVSHHSSQGGIEEVLLDDHFYDSEINVNYSRTLRDLSWNIEGGFLHQAYNWYGLPQPYFTTESPEANMDVNHTFYGANIGGDIQFEDTYLKNIDVLFRHFGDDYSSAENRFKATATADIPIVDEEITTTLVLDYLGGSFDRNYYTSEALKYGNFNIGLKPTYRMIYDDLTLDLGVSTFYLNDIENSDNKFYIYPNISASYKVVNEVLIAYGGIKGDLIQNSYYDFAQDNPFVSPTLFIAPTNQQYNAFVGLKGKVSNSVSYNIKGAYLAERDKALFKSNELVVNGAEEVYQHANSYGLVYDDVSTFNIGGQLSVDINRNFTLGIKADYFAYDVDNQEEAWNLPEITGSLFMDYQINKHWFAGANIYYVGERKAQMDYTNSLVPVTIETIALDSYFDANAHAGYHVNDKLSVFAKVNNIANQNYNRWLNYPVQSFQALAGATYKFDF</sequence>
<keyword evidence="9" id="KW-1185">Reference proteome</keyword>
<dbReference type="GO" id="GO:0044718">
    <property type="term" value="P:siderophore transmembrane transport"/>
    <property type="evidence" value="ECO:0007669"/>
    <property type="project" value="TreeGrafter"/>
</dbReference>
<dbReference type="PANTHER" id="PTHR30069">
    <property type="entry name" value="TONB-DEPENDENT OUTER MEMBRANE RECEPTOR"/>
    <property type="match status" value="1"/>
</dbReference>
<dbReference type="EMBL" id="RWBG01000004">
    <property type="protein sequence ID" value="RSK39177.1"/>
    <property type="molecule type" value="Genomic_DNA"/>
</dbReference>
<dbReference type="OrthoDB" id="1264254at2"/>
<keyword evidence="4" id="KW-0812">Transmembrane</keyword>
<keyword evidence="5" id="KW-0732">Signal</keyword>
<evidence type="ECO:0000256" key="2">
    <source>
        <dbReference type="ARBA" id="ARBA00022448"/>
    </source>
</evidence>
<comment type="caution">
    <text evidence="8">The sequence shown here is derived from an EMBL/GenBank/DDBJ whole genome shotgun (WGS) entry which is preliminary data.</text>
</comment>
<evidence type="ECO:0000313" key="9">
    <source>
        <dbReference type="Proteomes" id="UP000270620"/>
    </source>
</evidence>
<keyword evidence="7" id="KW-0998">Cell outer membrane</keyword>
<evidence type="ECO:0000256" key="4">
    <source>
        <dbReference type="ARBA" id="ARBA00022692"/>
    </source>
</evidence>
<comment type="subcellular location">
    <subcellularLocation>
        <location evidence="1">Cell outer membrane</location>
        <topology evidence="1">Multi-pass membrane protein</topology>
    </subcellularLocation>
</comment>
<keyword evidence="2" id="KW-0813">Transport</keyword>